<evidence type="ECO:0000313" key="2">
    <source>
        <dbReference type="Proteomes" id="UP000821865"/>
    </source>
</evidence>
<name>A0ACB8E132_DERSI</name>
<sequence>MISELLTTHEENLRKTSPRAAKVLRRKSLWGCNRFLIARDMWKSVHIPGLTFANSVVCLSSKTREWLERGQQEVGRLALGCHGRVAVEAIQGDLAWSTYEAREARSKLSYEGRLHPMDDTR</sequence>
<comment type="caution">
    <text evidence="1">The sequence shown here is derived from an EMBL/GenBank/DDBJ whole genome shotgun (WGS) entry which is preliminary data.</text>
</comment>
<keyword evidence="2" id="KW-1185">Reference proteome</keyword>
<organism evidence="1 2">
    <name type="scientific">Dermacentor silvarum</name>
    <name type="common">Tick</name>
    <dbReference type="NCBI Taxonomy" id="543639"/>
    <lineage>
        <taxon>Eukaryota</taxon>
        <taxon>Metazoa</taxon>
        <taxon>Ecdysozoa</taxon>
        <taxon>Arthropoda</taxon>
        <taxon>Chelicerata</taxon>
        <taxon>Arachnida</taxon>
        <taxon>Acari</taxon>
        <taxon>Parasitiformes</taxon>
        <taxon>Ixodida</taxon>
        <taxon>Ixodoidea</taxon>
        <taxon>Ixodidae</taxon>
        <taxon>Rhipicephalinae</taxon>
        <taxon>Dermacentor</taxon>
    </lineage>
</organism>
<protein>
    <submittedName>
        <fullName evidence="1">Uncharacterized protein</fullName>
    </submittedName>
</protein>
<evidence type="ECO:0000313" key="1">
    <source>
        <dbReference type="EMBL" id="KAH7980492.1"/>
    </source>
</evidence>
<proteinExistence type="predicted"/>
<reference evidence="1" key="1">
    <citation type="submission" date="2020-05" db="EMBL/GenBank/DDBJ databases">
        <title>Large-scale comparative analyses of tick genomes elucidate their genetic diversity and vector capacities.</title>
        <authorList>
            <person name="Jia N."/>
            <person name="Wang J."/>
            <person name="Shi W."/>
            <person name="Du L."/>
            <person name="Sun Y."/>
            <person name="Zhan W."/>
            <person name="Jiang J."/>
            <person name="Wang Q."/>
            <person name="Zhang B."/>
            <person name="Ji P."/>
            <person name="Sakyi L.B."/>
            <person name="Cui X."/>
            <person name="Yuan T."/>
            <person name="Jiang B."/>
            <person name="Yang W."/>
            <person name="Lam T.T.-Y."/>
            <person name="Chang Q."/>
            <person name="Ding S."/>
            <person name="Wang X."/>
            <person name="Zhu J."/>
            <person name="Ruan X."/>
            <person name="Zhao L."/>
            <person name="Wei J."/>
            <person name="Que T."/>
            <person name="Du C."/>
            <person name="Cheng J."/>
            <person name="Dai P."/>
            <person name="Han X."/>
            <person name="Huang E."/>
            <person name="Gao Y."/>
            <person name="Liu J."/>
            <person name="Shao H."/>
            <person name="Ye R."/>
            <person name="Li L."/>
            <person name="Wei W."/>
            <person name="Wang X."/>
            <person name="Wang C."/>
            <person name="Yang T."/>
            <person name="Huo Q."/>
            <person name="Li W."/>
            <person name="Guo W."/>
            <person name="Chen H."/>
            <person name="Zhou L."/>
            <person name="Ni X."/>
            <person name="Tian J."/>
            <person name="Zhou Y."/>
            <person name="Sheng Y."/>
            <person name="Liu T."/>
            <person name="Pan Y."/>
            <person name="Xia L."/>
            <person name="Li J."/>
            <person name="Zhao F."/>
            <person name="Cao W."/>
        </authorList>
    </citation>
    <scope>NUCLEOTIDE SEQUENCE</scope>
    <source>
        <strain evidence="1">Dsil-2018</strain>
    </source>
</reference>
<accession>A0ACB8E132</accession>
<dbReference type="EMBL" id="CM023470">
    <property type="protein sequence ID" value="KAH7980492.1"/>
    <property type="molecule type" value="Genomic_DNA"/>
</dbReference>
<dbReference type="Proteomes" id="UP000821865">
    <property type="component" value="Chromosome 1"/>
</dbReference>
<gene>
    <name evidence="1" type="ORF">HPB49_016671</name>
</gene>